<reference evidence="1 2" key="1">
    <citation type="submission" date="2017-01" db="EMBL/GenBank/DDBJ databases">
        <authorList>
            <person name="Varghese N."/>
            <person name="Submissions S."/>
        </authorList>
    </citation>
    <scope>NUCLEOTIDE SEQUENCE [LARGE SCALE GENOMIC DNA]</scope>
    <source>
        <strain evidence="1 2">RUG2-6</strain>
    </source>
</reference>
<proteinExistence type="predicted"/>
<dbReference type="Proteomes" id="UP000185829">
    <property type="component" value="Unassembled WGS sequence"/>
</dbReference>
<name>A0A9X8WLE2_9BACI</name>
<comment type="caution">
    <text evidence="1">The sequence shown here is derived from an EMBL/GenBank/DDBJ whole genome shotgun (WGS) entry which is preliminary data.</text>
</comment>
<dbReference type="AlphaFoldDB" id="A0A9X8WLE2"/>
<sequence>MGSTQIFTIVSLLKMQLDNKKEAQFPIGIEPLFINFIHKHSMEAHQLSIHESVITYKLYQYPLLFPFLTNSQSTSIFFLTL</sequence>
<accession>A0A9X8WLE2</accession>
<evidence type="ECO:0000313" key="2">
    <source>
        <dbReference type="Proteomes" id="UP000185829"/>
    </source>
</evidence>
<protein>
    <submittedName>
        <fullName evidence="1">Uncharacterized protein</fullName>
    </submittedName>
</protein>
<evidence type="ECO:0000313" key="1">
    <source>
        <dbReference type="EMBL" id="SIR61641.1"/>
    </source>
</evidence>
<dbReference type="EMBL" id="FTMX01000004">
    <property type="protein sequence ID" value="SIR61641.1"/>
    <property type="molecule type" value="Genomic_DNA"/>
</dbReference>
<gene>
    <name evidence="1" type="ORF">SAMN05878482_104488</name>
</gene>
<organism evidence="1 2">
    <name type="scientific">Peribacillus simplex</name>
    <dbReference type="NCBI Taxonomy" id="1478"/>
    <lineage>
        <taxon>Bacteria</taxon>
        <taxon>Bacillati</taxon>
        <taxon>Bacillota</taxon>
        <taxon>Bacilli</taxon>
        <taxon>Bacillales</taxon>
        <taxon>Bacillaceae</taxon>
        <taxon>Peribacillus</taxon>
    </lineage>
</organism>